<keyword evidence="5" id="KW-0479">Metal-binding</keyword>
<dbReference type="GO" id="GO:0004619">
    <property type="term" value="F:phosphoglycerate mutase activity"/>
    <property type="evidence" value="ECO:0007669"/>
    <property type="project" value="UniProtKB-EC"/>
</dbReference>
<reference evidence="10 11" key="1">
    <citation type="submission" date="2017-10" db="EMBL/GenBank/DDBJ databases">
        <title>Extensive intraspecific genome diversity in a model arbuscular mycorrhizal fungus.</title>
        <authorList>
            <person name="Chen E.C.H."/>
            <person name="Morin E."/>
            <person name="Baudet D."/>
            <person name="Noel J."/>
            <person name="Ndikumana S."/>
            <person name="Charron P."/>
            <person name="St-Onge C."/>
            <person name="Giorgi J."/>
            <person name="Grigoriev I.V."/>
            <person name="Roux C."/>
            <person name="Martin F.M."/>
            <person name="Corradi N."/>
        </authorList>
    </citation>
    <scope>NUCLEOTIDE SEQUENCE [LARGE SCALE GENOMIC DNA]</scope>
    <source>
        <strain evidence="10 11">A1</strain>
    </source>
</reference>
<dbReference type="InterPro" id="IPR005995">
    <property type="entry name" value="Pgm_bpd_ind"/>
</dbReference>
<dbReference type="PANTHER" id="PTHR31637:SF0">
    <property type="entry name" value="2,3-BISPHOSPHOGLYCERATE-INDEPENDENT PHOSPHOGLYCERATE MUTASE"/>
    <property type="match status" value="1"/>
</dbReference>
<dbReference type="Proteomes" id="UP000232688">
    <property type="component" value="Unassembled WGS sequence"/>
</dbReference>
<dbReference type="VEuPathDB" id="FungiDB:FUN_004394"/>
<dbReference type="UniPathway" id="UPA00109">
    <property type="reaction ID" value="UER00186"/>
</dbReference>
<dbReference type="VEuPathDB" id="FungiDB:RhiirA1_483709"/>
<comment type="pathway">
    <text evidence="2">Carbohydrate degradation; glycolysis; pyruvate from D-glyceraldehyde 3-phosphate: step 3/5.</text>
</comment>
<feature type="domain" description="BPG-independent PGAM N-terminal" evidence="9">
    <location>
        <begin position="24"/>
        <end position="96"/>
    </location>
</feature>
<evidence type="ECO:0000256" key="4">
    <source>
        <dbReference type="ARBA" id="ARBA00012026"/>
    </source>
</evidence>
<reference evidence="10 11" key="2">
    <citation type="submission" date="2017-10" db="EMBL/GenBank/DDBJ databases">
        <title>Genome analyses suggest a sexual origin of heterokaryosis in a supposedly ancient asexual fungus.</title>
        <authorList>
            <person name="Corradi N."/>
            <person name="Sedzielewska K."/>
            <person name="Noel J."/>
            <person name="Charron P."/>
            <person name="Farinelli L."/>
            <person name="Marton T."/>
            <person name="Kruger M."/>
            <person name="Pelin A."/>
            <person name="Brachmann A."/>
            <person name="Corradi N."/>
        </authorList>
    </citation>
    <scope>NUCLEOTIDE SEQUENCE [LARGE SCALE GENOMIC DNA]</scope>
    <source>
        <strain evidence="10 11">A1</strain>
    </source>
</reference>
<evidence type="ECO:0000259" key="9">
    <source>
        <dbReference type="Pfam" id="PF06415"/>
    </source>
</evidence>
<dbReference type="GO" id="GO:0030145">
    <property type="term" value="F:manganese ion binding"/>
    <property type="evidence" value="ECO:0007669"/>
    <property type="project" value="InterPro"/>
</dbReference>
<dbReference type="InterPro" id="IPR011258">
    <property type="entry name" value="BPG-indep_PGM_N"/>
</dbReference>
<evidence type="ECO:0000313" key="11">
    <source>
        <dbReference type="Proteomes" id="UP000232688"/>
    </source>
</evidence>
<dbReference type="Gene3D" id="3.40.1450.10">
    <property type="entry name" value="BPG-independent phosphoglycerate mutase, domain B"/>
    <property type="match status" value="1"/>
</dbReference>
<proteinExistence type="inferred from homology"/>
<dbReference type="PANTHER" id="PTHR31637">
    <property type="entry name" value="2,3-BISPHOSPHOGLYCERATE-INDEPENDENT PHOSPHOGLYCERATE MUTASE"/>
    <property type="match status" value="1"/>
</dbReference>
<organism evidence="10 11">
    <name type="scientific">Rhizophagus irregularis</name>
    <dbReference type="NCBI Taxonomy" id="588596"/>
    <lineage>
        <taxon>Eukaryota</taxon>
        <taxon>Fungi</taxon>
        <taxon>Fungi incertae sedis</taxon>
        <taxon>Mucoromycota</taxon>
        <taxon>Glomeromycotina</taxon>
        <taxon>Glomeromycetes</taxon>
        <taxon>Glomerales</taxon>
        <taxon>Glomeraceae</taxon>
        <taxon>Rhizophagus</taxon>
    </lineage>
</organism>
<evidence type="ECO:0000256" key="7">
    <source>
        <dbReference type="ARBA" id="ARBA00023211"/>
    </source>
</evidence>
<accession>A0A2N0QK58</accession>
<dbReference type="Pfam" id="PF06415">
    <property type="entry name" value="iPGM_N"/>
    <property type="match status" value="1"/>
</dbReference>
<sequence>MGNSEVGHLNIGAGRIVYQSLTRIHKSIREGDFFKNEKFIEAIEHVKANNSKLHLMGLLSDGGVHSHYEHLFALLKLAKQHGVEKVYVHGFLDGRD</sequence>
<dbReference type="EC" id="5.4.2.12" evidence="4"/>
<dbReference type="SUPFAM" id="SSF64158">
    <property type="entry name" value="2,3-Bisphosphoglycerate-independent phosphoglycerate mutase, substrate-binding domain"/>
    <property type="match status" value="1"/>
</dbReference>
<comment type="cofactor">
    <cofactor evidence="1">
        <name>Mn(2+)</name>
        <dbReference type="ChEBI" id="CHEBI:29035"/>
    </cofactor>
</comment>
<evidence type="ECO:0000313" key="10">
    <source>
        <dbReference type="EMBL" id="PKC51451.1"/>
    </source>
</evidence>
<feature type="non-terminal residue" evidence="10">
    <location>
        <position position="96"/>
    </location>
</feature>
<evidence type="ECO:0000256" key="5">
    <source>
        <dbReference type="ARBA" id="ARBA00022723"/>
    </source>
</evidence>
<dbReference type="VEuPathDB" id="FungiDB:RhiirFUN_006562"/>
<comment type="similarity">
    <text evidence="3">Belongs to the BPG-independent phosphoglycerate mutase family.</text>
</comment>
<dbReference type="InterPro" id="IPR036646">
    <property type="entry name" value="PGAM_B_sf"/>
</dbReference>
<evidence type="ECO:0000256" key="1">
    <source>
        <dbReference type="ARBA" id="ARBA00001936"/>
    </source>
</evidence>
<protein>
    <recommendedName>
        <fullName evidence="4">phosphoglycerate mutase (2,3-diphosphoglycerate-independent)</fullName>
        <ecNumber evidence="4">5.4.2.12</ecNumber>
    </recommendedName>
</protein>
<gene>
    <name evidence="10" type="ORF">RhiirA1_483709</name>
</gene>
<keyword evidence="8" id="KW-0413">Isomerase</keyword>
<dbReference type="GO" id="GO:0006096">
    <property type="term" value="P:glycolytic process"/>
    <property type="evidence" value="ECO:0007669"/>
    <property type="project" value="UniProtKB-UniPathway"/>
</dbReference>
<name>A0A2N0QK58_9GLOM</name>
<dbReference type="EMBL" id="LLXH01007610">
    <property type="protein sequence ID" value="PKC51451.1"/>
    <property type="molecule type" value="Genomic_DNA"/>
</dbReference>
<keyword evidence="7" id="KW-0464">Manganese</keyword>
<evidence type="ECO:0000256" key="3">
    <source>
        <dbReference type="ARBA" id="ARBA00008819"/>
    </source>
</evidence>
<evidence type="ECO:0000256" key="8">
    <source>
        <dbReference type="ARBA" id="ARBA00023235"/>
    </source>
</evidence>
<comment type="caution">
    <text evidence="10">The sequence shown here is derived from an EMBL/GenBank/DDBJ whole genome shotgun (WGS) entry which is preliminary data.</text>
</comment>
<evidence type="ECO:0000256" key="6">
    <source>
        <dbReference type="ARBA" id="ARBA00023152"/>
    </source>
</evidence>
<dbReference type="GO" id="GO:0006007">
    <property type="term" value="P:glucose catabolic process"/>
    <property type="evidence" value="ECO:0007669"/>
    <property type="project" value="InterPro"/>
</dbReference>
<keyword evidence="6" id="KW-0324">Glycolysis</keyword>
<dbReference type="AlphaFoldDB" id="A0A2N0QK58"/>
<evidence type="ECO:0000256" key="2">
    <source>
        <dbReference type="ARBA" id="ARBA00004798"/>
    </source>
</evidence>
<dbReference type="GO" id="GO:0005829">
    <property type="term" value="C:cytosol"/>
    <property type="evidence" value="ECO:0007669"/>
    <property type="project" value="TreeGrafter"/>
</dbReference>